<dbReference type="AlphaFoldDB" id="A0A7Y2E9J9"/>
<organism evidence="4 5">
    <name type="scientific">Eiseniibacteriota bacterium</name>
    <dbReference type="NCBI Taxonomy" id="2212470"/>
    <lineage>
        <taxon>Bacteria</taxon>
        <taxon>Candidatus Eiseniibacteriota</taxon>
    </lineage>
</organism>
<dbReference type="EMBL" id="JABDJR010000536">
    <property type="protein sequence ID" value="NNF07741.1"/>
    <property type="molecule type" value="Genomic_DNA"/>
</dbReference>
<accession>A0A7Y2E9J9</accession>
<dbReference type="SUPFAM" id="SSF50630">
    <property type="entry name" value="Acid proteases"/>
    <property type="match status" value="1"/>
</dbReference>
<keyword evidence="1" id="KW-0378">Hydrolase</keyword>
<sequence>MKHLELKTLALILGSTCLGLAAVFLNPSVTLGGEVPADAKALIEKHVEWLGGWDALNQVEDLTLQGTISVAGLEGTLSVVVHGEGYQLTEYDLKVVKGTESVGPGDSWERNASGQIEDMGLEKVTNTRRSLERIFNRHFRGHDVTVSVGDDEEKGGKRWKVVRFDYADGDRIEMFIDANDGSSEWGRTTQDGSVSWVHFSNFKIVDGVRYGHKQEVIHGNTMQDQTVVWESVKVNSGVSPVRFKRPGDSSKVVRIQGGEPSTEWIPMELYFGAYIFFKGTVNGLATDIILDSGAGMTCLDKPMVQALGLKAEGSLPARGTGGMSEAGIVNDVSITVGSLEVGPLTVATIDLGEVAYRMGRDLPVILGKEVFATMIVDIDYPNSRIRFHEPNSFSDHGDARRLPILPADEGHKDVHISIEGREPALVGLDTGQGSALSMYAAYAEKESLLDGRKMRSSRLGGGVGGSSIYTMITLKEVEIAGFKLKDIPGAIPNENRGGAFDTVKQDGNLGAGILRHFRVMFDYPHDCLWLEPGANFDQPLARDKTGLGLTFQQSALEVSYVAPGSPAEQAGWKRGDRIHAIDGQQVDGNWWKQYGEWMLADDGTQITFTMKDDSKRKLVTKTYF</sequence>
<dbReference type="GO" id="GO:0006508">
    <property type="term" value="P:proteolysis"/>
    <property type="evidence" value="ECO:0007669"/>
    <property type="project" value="InterPro"/>
</dbReference>
<dbReference type="InterPro" id="IPR041489">
    <property type="entry name" value="PDZ_6"/>
</dbReference>
<evidence type="ECO:0000259" key="2">
    <source>
        <dbReference type="PROSITE" id="PS50106"/>
    </source>
</evidence>
<dbReference type="PROSITE" id="PS50106">
    <property type="entry name" value="PDZ"/>
    <property type="match status" value="1"/>
</dbReference>
<dbReference type="InterPro" id="IPR001995">
    <property type="entry name" value="Peptidase_A2_cat"/>
</dbReference>
<comment type="caution">
    <text evidence="4">The sequence shown here is derived from an EMBL/GenBank/DDBJ whole genome shotgun (WGS) entry which is preliminary data.</text>
</comment>
<dbReference type="InterPro" id="IPR001478">
    <property type="entry name" value="PDZ"/>
</dbReference>
<dbReference type="SUPFAM" id="SSF50156">
    <property type="entry name" value="PDZ domain-like"/>
    <property type="match status" value="1"/>
</dbReference>
<evidence type="ECO:0000313" key="4">
    <source>
        <dbReference type="EMBL" id="NNF07741.1"/>
    </source>
</evidence>
<proteinExistence type="predicted"/>
<dbReference type="Pfam" id="PF17820">
    <property type="entry name" value="PDZ_6"/>
    <property type="match status" value="1"/>
</dbReference>
<dbReference type="InterPro" id="IPR021109">
    <property type="entry name" value="Peptidase_aspartic_dom_sf"/>
</dbReference>
<gene>
    <name evidence="4" type="ORF">HKN21_13340</name>
</gene>
<dbReference type="Gene3D" id="2.40.70.10">
    <property type="entry name" value="Acid Proteases"/>
    <property type="match status" value="2"/>
</dbReference>
<dbReference type="GO" id="GO:0004190">
    <property type="term" value="F:aspartic-type endopeptidase activity"/>
    <property type="evidence" value="ECO:0007669"/>
    <property type="project" value="InterPro"/>
</dbReference>
<evidence type="ECO:0000313" key="5">
    <source>
        <dbReference type="Proteomes" id="UP000547674"/>
    </source>
</evidence>
<protein>
    <submittedName>
        <fullName evidence="4">PDZ domain-containing protein</fullName>
    </submittedName>
</protein>
<name>A0A7Y2E9J9_UNCEI</name>
<evidence type="ECO:0000259" key="3">
    <source>
        <dbReference type="PROSITE" id="PS50175"/>
    </source>
</evidence>
<feature type="domain" description="Peptidase A2" evidence="3">
    <location>
        <begin position="286"/>
        <end position="362"/>
    </location>
</feature>
<dbReference type="Proteomes" id="UP000547674">
    <property type="component" value="Unassembled WGS sequence"/>
</dbReference>
<reference evidence="4 5" key="1">
    <citation type="submission" date="2020-03" db="EMBL/GenBank/DDBJ databases">
        <title>Metabolic flexibility allows generalist bacteria to become dominant in a frequently disturbed ecosystem.</title>
        <authorList>
            <person name="Chen Y.-J."/>
            <person name="Leung P.M."/>
            <person name="Bay S.K."/>
            <person name="Hugenholtz P."/>
            <person name="Kessler A.J."/>
            <person name="Shelley G."/>
            <person name="Waite D.W."/>
            <person name="Cook P.L."/>
            <person name="Greening C."/>
        </authorList>
    </citation>
    <scope>NUCLEOTIDE SEQUENCE [LARGE SCALE GENOMIC DNA]</scope>
    <source>
        <strain evidence="4">SS_bin_28</strain>
    </source>
</reference>
<evidence type="ECO:0000256" key="1">
    <source>
        <dbReference type="ARBA" id="ARBA00022801"/>
    </source>
</evidence>
<dbReference type="SMART" id="SM00228">
    <property type="entry name" value="PDZ"/>
    <property type="match status" value="1"/>
</dbReference>
<dbReference type="InterPro" id="IPR036034">
    <property type="entry name" value="PDZ_sf"/>
</dbReference>
<feature type="domain" description="PDZ" evidence="2">
    <location>
        <begin position="537"/>
        <end position="588"/>
    </location>
</feature>
<dbReference type="Gene3D" id="2.30.42.10">
    <property type="match status" value="1"/>
</dbReference>
<dbReference type="Pfam" id="PF13650">
    <property type="entry name" value="Asp_protease_2"/>
    <property type="match status" value="1"/>
</dbReference>
<dbReference type="PROSITE" id="PS50175">
    <property type="entry name" value="ASP_PROT_RETROV"/>
    <property type="match status" value="1"/>
</dbReference>